<keyword evidence="4" id="KW-1185">Reference proteome</keyword>
<evidence type="ECO:0000313" key="4">
    <source>
        <dbReference type="Proteomes" id="UP001595932"/>
    </source>
</evidence>
<organism evidence="3 4">
    <name type="scientific">Planococcus dechangensis</name>
    <dbReference type="NCBI Taxonomy" id="1176255"/>
    <lineage>
        <taxon>Bacteria</taxon>
        <taxon>Bacillati</taxon>
        <taxon>Bacillota</taxon>
        <taxon>Bacilli</taxon>
        <taxon>Bacillales</taxon>
        <taxon>Caryophanaceae</taxon>
        <taxon>Planococcus</taxon>
    </lineage>
</organism>
<protein>
    <submittedName>
        <fullName evidence="3">GDSL-type esterase/lipase family protein</fullName>
    </submittedName>
</protein>
<evidence type="ECO:0000259" key="2">
    <source>
        <dbReference type="Pfam" id="PF13472"/>
    </source>
</evidence>
<dbReference type="PANTHER" id="PTHR30383:SF27">
    <property type="entry name" value="SPORE GERMINATION LIPASE LIPC"/>
    <property type="match status" value="1"/>
</dbReference>
<feature type="domain" description="SGNH hydrolase-type esterase" evidence="2">
    <location>
        <begin position="55"/>
        <end position="247"/>
    </location>
</feature>
<dbReference type="Pfam" id="PF13472">
    <property type="entry name" value="Lipase_GDSL_2"/>
    <property type="match status" value="1"/>
</dbReference>
<dbReference type="PANTHER" id="PTHR30383">
    <property type="entry name" value="THIOESTERASE 1/PROTEASE 1/LYSOPHOSPHOLIPASE L1"/>
    <property type="match status" value="1"/>
</dbReference>
<evidence type="ECO:0000256" key="1">
    <source>
        <dbReference type="SAM" id="SignalP"/>
    </source>
</evidence>
<gene>
    <name evidence="3" type="ORF">ACFO5U_05045</name>
</gene>
<keyword evidence="1" id="KW-0732">Signal</keyword>
<dbReference type="InterPro" id="IPR013830">
    <property type="entry name" value="SGNH_hydro"/>
</dbReference>
<dbReference type="InterPro" id="IPR036514">
    <property type="entry name" value="SGNH_hydro_sf"/>
</dbReference>
<proteinExistence type="predicted"/>
<name>A0ABV9M8P7_9BACL</name>
<dbReference type="Proteomes" id="UP001595932">
    <property type="component" value="Unassembled WGS sequence"/>
</dbReference>
<evidence type="ECO:0000313" key="3">
    <source>
        <dbReference type="EMBL" id="MFC4712207.1"/>
    </source>
</evidence>
<dbReference type="PROSITE" id="PS51257">
    <property type="entry name" value="PROKAR_LIPOPROTEIN"/>
    <property type="match status" value="1"/>
</dbReference>
<dbReference type="SUPFAM" id="SSF52266">
    <property type="entry name" value="SGNH hydrolase"/>
    <property type="match status" value="1"/>
</dbReference>
<reference evidence="4" key="1">
    <citation type="journal article" date="2019" name="Int. J. Syst. Evol. Microbiol.">
        <title>The Global Catalogue of Microorganisms (GCM) 10K type strain sequencing project: providing services to taxonomists for standard genome sequencing and annotation.</title>
        <authorList>
            <consortium name="The Broad Institute Genomics Platform"/>
            <consortium name="The Broad Institute Genome Sequencing Center for Infectious Disease"/>
            <person name="Wu L."/>
            <person name="Ma J."/>
        </authorList>
    </citation>
    <scope>NUCLEOTIDE SEQUENCE [LARGE SCALE GENOMIC DNA]</scope>
    <source>
        <strain evidence="4">CGMCC 1.12151</strain>
    </source>
</reference>
<dbReference type="EMBL" id="JBHSGL010000005">
    <property type="protein sequence ID" value="MFC4712207.1"/>
    <property type="molecule type" value="Genomic_DNA"/>
</dbReference>
<dbReference type="InterPro" id="IPR051532">
    <property type="entry name" value="Ester_Hydrolysis_Enzymes"/>
</dbReference>
<accession>A0ABV9M8P7</accession>
<feature type="signal peptide" evidence="1">
    <location>
        <begin position="1"/>
        <end position="21"/>
    </location>
</feature>
<dbReference type="Gene3D" id="3.40.50.1110">
    <property type="entry name" value="SGNH hydrolase"/>
    <property type="match status" value="1"/>
</dbReference>
<dbReference type="RefSeq" id="WP_377277245.1">
    <property type="nucleotide sequence ID" value="NZ_JBHSGL010000005.1"/>
</dbReference>
<sequence length="265" mass="29085">MKHILFIVLAVSLMLSGCASTFSFGKGQAEPRLPVEVNTYTIPPNFIPQTVIVTALGDSLSQGVGDTENRGGYAGRLAVSMAGWPGIEGIALENTAKRGRRSDQLLAMFQQGTLTGPLQASDYIVMTIGGNDVMRIVKRDLFSLNVDAFSEELILYQNRFETIYASIRSLNPTAPLVVVGLYNPFSLITDEVEEFDEIIASYNAVMAETVEEDPLACFVPVSDLFVGNQNLVYHTDFFHPNSKGYDLMSERVLETMEQCGISYQG</sequence>
<comment type="caution">
    <text evidence="3">The sequence shown here is derived from an EMBL/GenBank/DDBJ whole genome shotgun (WGS) entry which is preliminary data.</text>
</comment>
<feature type="chain" id="PRO_5046752814" evidence="1">
    <location>
        <begin position="22"/>
        <end position="265"/>
    </location>
</feature>